<organism evidence="10 11">
    <name type="scientific">Actinomadura meyerae</name>
    <dbReference type="NCBI Taxonomy" id="240840"/>
    <lineage>
        <taxon>Bacteria</taxon>
        <taxon>Bacillati</taxon>
        <taxon>Actinomycetota</taxon>
        <taxon>Actinomycetes</taxon>
        <taxon>Streptosporangiales</taxon>
        <taxon>Thermomonosporaceae</taxon>
        <taxon>Actinomadura</taxon>
    </lineage>
</organism>
<feature type="domain" description="Glycoside hydrolase family 9" evidence="8">
    <location>
        <begin position="153"/>
        <end position="631"/>
    </location>
</feature>
<keyword evidence="4" id="KW-0326">Glycosidase</keyword>
<protein>
    <submittedName>
        <fullName evidence="10">N-terminal ig-like domain of cellulase</fullName>
    </submittedName>
</protein>
<dbReference type="Pfam" id="PF00759">
    <property type="entry name" value="Glyco_hydro_9"/>
    <property type="match status" value="1"/>
</dbReference>
<proteinExistence type="inferred from homology"/>
<evidence type="ECO:0000256" key="2">
    <source>
        <dbReference type="ARBA" id="ARBA00022801"/>
    </source>
</evidence>
<dbReference type="InterPro" id="IPR013783">
    <property type="entry name" value="Ig-like_fold"/>
</dbReference>
<dbReference type="InterPro" id="IPR004197">
    <property type="entry name" value="Cellulase_Ig-like"/>
</dbReference>
<dbReference type="InterPro" id="IPR008928">
    <property type="entry name" value="6-hairpin_glycosidase_sf"/>
</dbReference>
<feature type="signal peptide" evidence="7">
    <location>
        <begin position="1"/>
        <end position="29"/>
    </location>
</feature>
<dbReference type="Gene3D" id="2.60.40.10">
    <property type="entry name" value="Immunoglobulins"/>
    <property type="match status" value="1"/>
</dbReference>
<evidence type="ECO:0000256" key="1">
    <source>
        <dbReference type="ARBA" id="ARBA00007072"/>
    </source>
</evidence>
<dbReference type="AlphaFoldDB" id="A0A239P335"/>
<dbReference type="Gene3D" id="1.50.10.10">
    <property type="match status" value="1"/>
</dbReference>
<keyword evidence="2" id="KW-0378">Hydrolase</keyword>
<evidence type="ECO:0000259" key="9">
    <source>
        <dbReference type="Pfam" id="PF02927"/>
    </source>
</evidence>
<gene>
    <name evidence="10" type="ORF">SAMN05443665_106128</name>
</gene>
<dbReference type="EMBL" id="FZOR01000061">
    <property type="protein sequence ID" value="SNT61054.1"/>
    <property type="molecule type" value="Genomic_DNA"/>
</dbReference>
<evidence type="ECO:0000259" key="8">
    <source>
        <dbReference type="Pfam" id="PF00759"/>
    </source>
</evidence>
<dbReference type="SUPFAM" id="SSF48208">
    <property type="entry name" value="Six-hairpin glycosidases"/>
    <property type="match status" value="1"/>
</dbReference>
<sequence length="657" mass="68294">MTPSPGYGSRSVPLVLGGAVLLAVPGCHAAGGAGSPPAVAPAPPGPDRGARIRLDQVGYLPDESKRAYLMTSAAQTARIRFRVEDARGRTVLTGAPGRRTGSWNAAFPSVRVLDLTRLTDRGTYRVAVGGPGVRAHSPWFRVGPAAEVLGPLLPRMLRFFQAQRDGADVVPSVLGRRPSHLADRAATVYRPPRHRDGEPAGGLVPVPGTATVDVSGGWADAGDFLKFTTTASYTTAVLYYAHRAVPSEPGLAAEADHGLKWLDKMWDERTGTLYAQVGIGVGGAGYLSDHDVWRLPESDDLRRDGRGDPGYLLRYRPVFRAAAPGAPISPNLAGRVAAAFALAAQTRARDDPAAARRALEKAAGIYDRADTAPGDGLVTTFPHEFYPEASWTDDLEFGAVELARAARTLGDRRAGGWLRRAAHWAAADLRSDGQGPPGVGDVGVLAHADLIEALDRGATGLGIGRDELVAGLRHRLATAAGRAARDPFGAGADATVSDSAATSFGLASTALLYRRASGDASYDALGTGQRGWALGANAWGSSFLIGAGTTFPRCPQHPVANLTEGAVLEGAVVNGPNAAAAFGDTGVLDGMRPCAVAGFDRYDGHGSRYTDRVGAWQSVEPADDYTAAAVLMTALASAPEPAPATPRQPAGSRAGPS</sequence>
<reference evidence="10 11" key="1">
    <citation type="submission" date="2017-06" db="EMBL/GenBank/DDBJ databases">
        <authorList>
            <person name="Kim H.J."/>
            <person name="Triplett B.A."/>
        </authorList>
    </citation>
    <scope>NUCLEOTIDE SEQUENCE [LARGE SCALE GENOMIC DNA]</scope>
    <source>
        <strain evidence="10 11">DSM 44715</strain>
    </source>
</reference>
<dbReference type="InterPro" id="IPR001701">
    <property type="entry name" value="Glyco_hydro_9"/>
</dbReference>
<dbReference type="PANTHER" id="PTHR22298">
    <property type="entry name" value="ENDO-1,4-BETA-GLUCANASE"/>
    <property type="match status" value="1"/>
</dbReference>
<evidence type="ECO:0000256" key="5">
    <source>
        <dbReference type="ARBA" id="ARBA00023326"/>
    </source>
</evidence>
<dbReference type="Proteomes" id="UP000198318">
    <property type="component" value="Unassembled WGS sequence"/>
</dbReference>
<keyword evidence="5" id="KW-0624">Polysaccharide degradation</keyword>
<dbReference type="Pfam" id="PF02927">
    <property type="entry name" value="CelD_N"/>
    <property type="match status" value="1"/>
</dbReference>
<dbReference type="InterPro" id="IPR014756">
    <property type="entry name" value="Ig_E-set"/>
</dbReference>
<evidence type="ECO:0000313" key="10">
    <source>
        <dbReference type="EMBL" id="SNT61054.1"/>
    </source>
</evidence>
<evidence type="ECO:0000313" key="11">
    <source>
        <dbReference type="Proteomes" id="UP000198318"/>
    </source>
</evidence>
<name>A0A239P335_9ACTN</name>
<accession>A0A239P335</accession>
<evidence type="ECO:0000256" key="6">
    <source>
        <dbReference type="SAM" id="MobiDB-lite"/>
    </source>
</evidence>
<feature type="region of interest" description="Disordered" evidence="6">
    <location>
        <begin position="638"/>
        <end position="657"/>
    </location>
</feature>
<dbReference type="GO" id="GO:0008810">
    <property type="term" value="F:cellulase activity"/>
    <property type="evidence" value="ECO:0007669"/>
    <property type="project" value="InterPro"/>
</dbReference>
<feature type="domain" description="Cellulase Ig-like" evidence="9">
    <location>
        <begin position="48"/>
        <end position="131"/>
    </location>
</feature>
<dbReference type="SUPFAM" id="SSF81296">
    <property type="entry name" value="E set domains"/>
    <property type="match status" value="1"/>
</dbReference>
<dbReference type="InterPro" id="IPR012341">
    <property type="entry name" value="6hp_glycosidase-like_sf"/>
</dbReference>
<feature type="chain" id="PRO_5012037437" evidence="7">
    <location>
        <begin position="30"/>
        <end position="657"/>
    </location>
</feature>
<comment type="similarity">
    <text evidence="1">Belongs to the glycosyl hydrolase 9 (cellulase E) family.</text>
</comment>
<dbReference type="GO" id="GO:0000272">
    <property type="term" value="P:polysaccharide catabolic process"/>
    <property type="evidence" value="ECO:0007669"/>
    <property type="project" value="UniProtKB-KW"/>
</dbReference>
<keyword evidence="3" id="KW-0119">Carbohydrate metabolism</keyword>
<evidence type="ECO:0000256" key="7">
    <source>
        <dbReference type="SAM" id="SignalP"/>
    </source>
</evidence>
<evidence type="ECO:0000256" key="4">
    <source>
        <dbReference type="ARBA" id="ARBA00023295"/>
    </source>
</evidence>
<dbReference type="RefSeq" id="WP_179271877.1">
    <property type="nucleotide sequence ID" value="NZ_FZOR01000061.1"/>
</dbReference>
<keyword evidence="11" id="KW-1185">Reference proteome</keyword>
<dbReference type="CDD" id="cd02850">
    <property type="entry name" value="E_set_Cellulase_N"/>
    <property type="match status" value="1"/>
</dbReference>
<evidence type="ECO:0000256" key="3">
    <source>
        <dbReference type="ARBA" id="ARBA00023277"/>
    </source>
</evidence>
<keyword evidence="7" id="KW-0732">Signal</keyword>